<dbReference type="EMBL" id="JAHCLR010000032">
    <property type="protein sequence ID" value="MBS9534895.1"/>
    <property type="molecule type" value="Genomic_DNA"/>
</dbReference>
<protein>
    <recommendedName>
        <fullName evidence="3">SnoaL-like domain-containing protein</fullName>
    </recommendedName>
</protein>
<dbReference type="RefSeq" id="WP_214093759.1">
    <property type="nucleotide sequence ID" value="NZ_JAHCLR010000032.1"/>
</dbReference>
<comment type="caution">
    <text evidence="1">The sequence shown here is derived from an EMBL/GenBank/DDBJ whole genome shotgun (WGS) entry which is preliminary data.</text>
</comment>
<evidence type="ECO:0000313" key="2">
    <source>
        <dbReference type="Proteomes" id="UP001519535"/>
    </source>
</evidence>
<evidence type="ECO:0008006" key="3">
    <source>
        <dbReference type="Google" id="ProtNLM"/>
    </source>
</evidence>
<organism evidence="1 2">
    <name type="scientific">Mycolicibacter acidiphilus</name>
    <dbReference type="NCBI Taxonomy" id="2835306"/>
    <lineage>
        <taxon>Bacteria</taxon>
        <taxon>Bacillati</taxon>
        <taxon>Actinomycetota</taxon>
        <taxon>Actinomycetes</taxon>
        <taxon>Mycobacteriales</taxon>
        <taxon>Mycobacteriaceae</taxon>
        <taxon>Mycolicibacter</taxon>
    </lineage>
</organism>
<proteinExistence type="predicted"/>
<accession>A0ABS5RKS1</accession>
<evidence type="ECO:0000313" key="1">
    <source>
        <dbReference type="EMBL" id="MBS9534895.1"/>
    </source>
</evidence>
<name>A0ABS5RKS1_9MYCO</name>
<gene>
    <name evidence="1" type="ORF">KIH27_14980</name>
</gene>
<keyword evidence="2" id="KW-1185">Reference proteome</keyword>
<reference evidence="1 2" key="1">
    <citation type="submission" date="2021-05" db="EMBL/GenBank/DDBJ databases">
        <title>Mycobacterium acidophilum sp. nov., an extremely acid-tolerant member of the genus Mycobacterium.</title>
        <authorList>
            <person name="Xia J."/>
        </authorList>
    </citation>
    <scope>NUCLEOTIDE SEQUENCE [LARGE SCALE GENOMIC DNA]</scope>
    <source>
        <strain evidence="1 2">M1</strain>
    </source>
</reference>
<sequence>MLGPDTPDAFPLFGGLLLPADRSQVETFGIDDAEVVLDGDGTPGGHGYHRDGLGIKRDEFPAGWQAGDVVALTYAVFDHPTDGLRGRRRDSFSLYGTFRGVAAVIRVRFEENVGWRIATVHPYDALRWGDERDRLGY</sequence>
<dbReference type="Proteomes" id="UP001519535">
    <property type="component" value="Unassembled WGS sequence"/>
</dbReference>